<organism evidence="1 2">
    <name type="scientific">Legionella drancourtii LLAP12</name>
    <dbReference type="NCBI Taxonomy" id="658187"/>
    <lineage>
        <taxon>Bacteria</taxon>
        <taxon>Pseudomonadati</taxon>
        <taxon>Pseudomonadota</taxon>
        <taxon>Gammaproteobacteria</taxon>
        <taxon>Legionellales</taxon>
        <taxon>Legionellaceae</taxon>
        <taxon>Legionella</taxon>
    </lineage>
</organism>
<dbReference type="Proteomes" id="UP000002770">
    <property type="component" value="Unassembled WGS sequence"/>
</dbReference>
<keyword evidence="2" id="KW-1185">Reference proteome</keyword>
<dbReference type="AlphaFoldDB" id="G9EKD2"/>
<proteinExistence type="predicted"/>
<dbReference type="EMBL" id="JH413801">
    <property type="protein sequence ID" value="EHL32283.1"/>
    <property type="molecule type" value="Genomic_DNA"/>
</dbReference>
<evidence type="ECO:0000313" key="2">
    <source>
        <dbReference type="Proteomes" id="UP000002770"/>
    </source>
</evidence>
<dbReference type="HOGENOM" id="CLU_2538405_0_0_6"/>
<name>G9EKD2_9GAMM</name>
<reference evidence="1 2" key="1">
    <citation type="journal article" date="2011" name="BMC Genomics">
        <title>Insight into cross-talk between intra-amoebal pathogens.</title>
        <authorList>
            <person name="Gimenez G."/>
            <person name="Bertelli C."/>
            <person name="Moliner C."/>
            <person name="Robert C."/>
            <person name="Raoult D."/>
            <person name="Fournier P.E."/>
            <person name="Greub G."/>
        </authorList>
    </citation>
    <scope>NUCLEOTIDE SEQUENCE [LARGE SCALE GENOMIC DNA]</scope>
    <source>
        <strain evidence="1 2">LLAP12</strain>
    </source>
</reference>
<sequence length="83" mass="9480">MGKHVVNLELVNLVIKGTLATTFSTQKQTATDAYIHLLLRLTPEEKMLCEQNDKSKEQVYLEKIMGMQQEILQAKSEHNVFCS</sequence>
<dbReference type="eggNOG" id="ENOG502ZXTG">
    <property type="taxonomic scope" value="Bacteria"/>
</dbReference>
<evidence type="ECO:0000313" key="1">
    <source>
        <dbReference type="EMBL" id="EHL32283.1"/>
    </source>
</evidence>
<accession>G9EKD2</accession>
<gene>
    <name evidence="1" type="ORF">LDG_5657</name>
</gene>
<dbReference type="InParanoid" id="G9EKD2"/>
<protein>
    <submittedName>
        <fullName evidence="1">Uncharacterized protein</fullName>
    </submittedName>
</protein>